<feature type="compositionally biased region" description="Low complexity" evidence="2">
    <location>
        <begin position="550"/>
        <end position="582"/>
    </location>
</feature>
<evidence type="ECO:0000256" key="2">
    <source>
        <dbReference type="SAM" id="MobiDB-lite"/>
    </source>
</evidence>
<organism evidence="3 4">
    <name type="scientific">Linnemannia hyalina</name>
    <dbReference type="NCBI Taxonomy" id="64524"/>
    <lineage>
        <taxon>Eukaryota</taxon>
        <taxon>Fungi</taxon>
        <taxon>Fungi incertae sedis</taxon>
        <taxon>Mucoromycota</taxon>
        <taxon>Mortierellomycotina</taxon>
        <taxon>Mortierellomycetes</taxon>
        <taxon>Mortierellales</taxon>
        <taxon>Mortierellaceae</taxon>
        <taxon>Linnemannia</taxon>
    </lineage>
</organism>
<proteinExistence type="predicted"/>
<evidence type="ECO:0000313" key="4">
    <source>
        <dbReference type="Proteomes" id="UP000707451"/>
    </source>
</evidence>
<evidence type="ECO:0000313" key="3">
    <source>
        <dbReference type="EMBL" id="KAG9071009.1"/>
    </source>
</evidence>
<dbReference type="EMBL" id="JAHRHY010000003">
    <property type="protein sequence ID" value="KAG9071009.1"/>
    <property type="molecule type" value="Genomic_DNA"/>
</dbReference>
<name>A0A9P7Y3U6_9FUNG</name>
<feature type="compositionally biased region" description="Low complexity" evidence="2">
    <location>
        <begin position="1131"/>
        <end position="1140"/>
    </location>
</feature>
<feature type="compositionally biased region" description="Polar residues" evidence="2">
    <location>
        <begin position="249"/>
        <end position="258"/>
    </location>
</feature>
<feature type="compositionally biased region" description="Polar residues" evidence="2">
    <location>
        <begin position="267"/>
        <end position="278"/>
    </location>
</feature>
<feature type="region of interest" description="Disordered" evidence="2">
    <location>
        <begin position="164"/>
        <end position="303"/>
    </location>
</feature>
<feature type="region of interest" description="Disordered" evidence="2">
    <location>
        <begin position="1"/>
        <end position="41"/>
    </location>
</feature>
<feature type="compositionally biased region" description="Low complexity" evidence="2">
    <location>
        <begin position="171"/>
        <end position="200"/>
    </location>
</feature>
<dbReference type="Proteomes" id="UP000707451">
    <property type="component" value="Unassembled WGS sequence"/>
</dbReference>
<comment type="caution">
    <text evidence="3">The sequence shown here is derived from an EMBL/GenBank/DDBJ whole genome shotgun (WGS) entry which is preliminary data.</text>
</comment>
<accession>A0A9P7Y3U6</accession>
<feature type="coiled-coil region" evidence="1">
    <location>
        <begin position="635"/>
        <end position="662"/>
    </location>
</feature>
<evidence type="ECO:0000256" key="1">
    <source>
        <dbReference type="SAM" id="Coils"/>
    </source>
</evidence>
<feature type="compositionally biased region" description="Low complexity" evidence="2">
    <location>
        <begin position="989"/>
        <end position="1002"/>
    </location>
</feature>
<gene>
    <name evidence="3" type="ORF">KI688_008552</name>
</gene>
<feature type="compositionally biased region" description="Polar residues" evidence="2">
    <location>
        <begin position="1003"/>
        <end position="1026"/>
    </location>
</feature>
<feature type="region of interest" description="Disordered" evidence="2">
    <location>
        <begin position="674"/>
        <end position="812"/>
    </location>
</feature>
<feature type="compositionally biased region" description="Low complexity" evidence="2">
    <location>
        <begin position="215"/>
        <end position="235"/>
    </location>
</feature>
<feature type="compositionally biased region" description="Low complexity" evidence="2">
    <location>
        <begin position="279"/>
        <end position="290"/>
    </location>
</feature>
<reference evidence="3" key="1">
    <citation type="submission" date="2021-06" db="EMBL/GenBank/DDBJ databases">
        <title>Genome Sequence of Mortierella hyaline Strain SCG-10, a Cold-Adapted, Nitrate-Reducing Fungus Isolated from Soil in Minnesota, USA.</title>
        <authorList>
            <person name="Aldossari N."/>
        </authorList>
    </citation>
    <scope>NUCLEOTIDE SEQUENCE</scope>
    <source>
        <strain evidence="3">SCG-10</strain>
    </source>
</reference>
<keyword evidence="4" id="KW-1185">Reference proteome</keyword>
<feature type="compositionally biased region" description="Basic and acidic residues" evidence="2">
    <location>
        <begin position="802"/>
        <end position="812"/>
    </location>
</feature>
<feature type="region of interest" description="Disordered" evidence="2">
    <location>
        <begin position="970"/>
        <end position="1026"/>
    </location>
</feature>
<feature type="region of interest" description="Disordered" evidence="2">
    <location>
        <begin position="526"/>
        <end position="582"/>
    </location>
</feature>
<sequence length="1153" mass="124669">MAPKSIISSSNNNSPPSASDNSNNTTTSSGSGSGASGFHSRHGSTISILSVPLLDPFYRDLVALKTDHTALYAELKRTQQTLQLSYQDLMMARERSKRAETDSGRLKSQMETILHVDHHPEREALVQQLVELQTRLDIELGARRVLEQEHSLLQHELIRYRLNNSNDKPPSSSSTASAAIATAAQSNPSSSSPVGSIRSATFALFSGGGSRKSTRSSIINAGTGTGTGSNNNNSNDRTPSIRSVRMTDEIQSMQESSSPAPPRHSNHYSLLSAPSTPRTTSNYATSTSASTPPPPPATPAQQQYGGGVTVIQDLDHENLAAIQSRLPSLEQLEGQKLFYDKLAEENVAMKIEIQDLRYRNKAEKDSIKGYMSLFESLQKKQSNALAVAQAEIDLLRSTIQEHTLRLESRETLLQTFAATVNSQAIELEILTRDASRERTARAKIEQEMASLLEASLLMLERLFANVDQTVRSGLVRVLDPIRQTIHHLEIPSILQEWDMCEQGVQRIVNDLARSLVYQQEVQERGLEEGGDGDGAGPSRGSTGSALVKASNNTSNSSSSSPFGGNNNNGARNPRNSVSSTHSAMTAYSTYSTNSSGNNTYRSYQEEGPEESMLILNNNFSQQVLVWRKFTADTFLEECVKSVEDLAQERRELQTRVVELTRIIVEQDEARRLKEISASHEGGSEVEREEEPAVEKESVAERTDEKEKEKEETMEDQEKGDTTVDDKEDDASNAAIDLPTPETNLSSDTPCKDSREDAEESSSAGGYCTDQENHSKDWQESSLPLNAIDHQNRTSGAGSAEDGDSREMTRRLESILQKVLDHLESSKEKGAVSSSTTTTVDKVDTSGVAIGASPRSLDDDDILSLGISEAPVRVMKVEMSTVQDVKPLLTTMSCSGSSTTLDSSDVSRLKKDDLETLVQLIRHELTGTNIAPSMEANALDDNAIDASQTPTMAPLQAVEIEDVVVVDAGEQEQSADMEPPHIEPPASEPATTATTLTIITTDTSANEPANNSTTSHTRTQTRPEGISTSSLALACRISSSSTASTPATSLASASTVSSASSNSSYFFSSTKLGSLSTPSSPSLCGIGGPDGQTLLDVEALCRDLAFRSFPTQHQWSKKSKKQPSVWYPASSTFSSAGASGLPPRPPLPSSTSQH</sequence>
<feature type="compositionally biased region" description="Basic and acidic residues" evidence="2">
    <location>
        <begin position="674"/>
        <end position="724"/>
    </location>
</feature>
<keyword evidence="1" id="KW-0175">Coiled coil</keyword>
<feature type="region of interest" description="Disordered" evidence="2">
    <location>
        <begin position="1131"/>
        <end position="1153"/>
    </location>
</feature>
<protein>
    <submittedName>
        <fullName evidence="3">Uncharacterized protein</fullName>
    </submittedName>
</protein>
<dbReference type="OrthoDB" id="2434930at2759"/>
<feature type="compositionally biased region" description="Low complexity" evidence="2">
    <location>
        <begin position="1"/>
        <end position="30"/>
    </location>
</feature>
<dbReference type="AlphaFoldDB" id="A0A9P7Y3U6"/>
<feature type="coiled-coil region" evidence="1">
    <location>
        <begin position="385"/>
        <end position="447"/>
    </location>
</feature>